<accession>A0A7C4GHG5</accession>
<evidence type="ECO:0000256" key="3">
    <source>
        <dbReference type="ARBA" id="ARBA00022448"/>
    </source>
</evidence>
<dbReference type="PANTHER" id="PTHR30425">
    <property type="entry name" value="PHOSPHATE TRANSPORT SYSTEM PERMEASE PROTEIN PST"/>
    <property type="match status" value="1"/>
</dbReference>
<comment type="caution">
    <text evidence="10">Lacks conserved residue(s) required for the propagation of feature annotation.</text>
</comment>
<dbReference type="PROSITE" id="PS50928">
    <property type="entry name" value="ABC_TM1"/>
    <property type="match status" value="1"/>
</dbReference>
<evidence type="ECO:0000256" key="10">
    <source>
        <dbReference type="RuleBase" id="RU363054"/>
    </source>
</evidence>
<protein>
    <recommendedName>
        <fullName evidence="10">Phosphate transport system permease protein</fullName>
    </recommendedName>
</protein>
<comment type="function">
    <text evidence="10">Part of the binding-protein-dependent transport system for phosphate; probably responsible for the translocation of the substrate across the membrane.</text>
</comment>
<dbReference type="GO" id="GO:0006817">
    <property type="term" value="P:phosphate ion transport"/>
    <property type="evidence" value="ECO:0007669"/>
    <property type="project" value="UniProtKB-KW"/>
</dbReference>
<comment type="subcellular location">
    <subcellularLocation>
        <location evidence="1 9">Cell membrane</location>
        <topology evidence="1 9">Multi-pass membrane protein</topology>
    </subcellularLocation>
</comment>
<dbReference type="GO" id="GO:0005886">
    <property type="term" value="C:plasma membrane"/>
    <property type="evidence" value="ECO:0007669"/>
    <property type="project" value="UniProtKB-SubCell"/>
</dbReference>
<sequence>MREKLIEKGLLLVAFSAVAMIFLIAAFIFREGMPLMLKVGITNFIASTRWQPGQGKFGILPMIVGSLEVTILAIVIGAVLGLSCAMFLAEFAPRWSVRILKPMIELLAGIPSVVYGFIGVVVLVPWIRTVFGGPGFSVLAASIILGIMILPTVIAISLDAFNAVPPSYKEGSLALGATRWQTLSRVMIPGARSGIIAAFILGMGRAVGETMAVIMVAGNALTLPVSVLQPVRTLTSNIALEMGYAAGDHQAALFATGVVLFVIIVILNTAALLITRRRR</sequence>
<dbReference type="SUPFAM" id="SSF161098">
    <property type="entry name" value="MetI-like"/>
    <property type="match status" value="1"/>
</dbReference>
<dbReference type="InterPro" id="IPR035906">
    <property type="entry name" value="MetI-like_sf"/>
</dbReference>
<dbReference type="InterPro" id="IPR051124">
    <property type="entry name" value="Phosphate_Transport_Permease"/>
</dbReference>
<dbReference type="NCBIfam" id="TIGR02138">
    <property type="entry name" value="phosphate_pstC"/>
    <property type="match status" value="1"/>
</dbReference>
<feature type="transmembrane region" description="Helical" evidence="9">
    <location>
        <begin position="9"/>
        <end position="29"/>
    </location>
</feature>
<keyword evidence="5 10" id="KW-0592">Phosphate transport</keyword>
<keyword evidence="4 10" id="KW-1003">Cell membrane</keyword>
<proteinExistence type="inferred from homology"/>
<evidence type="ECO:0000256" key="2">
    <source>
        <dbReference type="ARBA" id="ARBA00007069"/>
    </source>
</evidence>
<evidence type="ECO:0000256" key="7">
    <source>
        <dbReference type="ARBA" id="ARBA00022989"/>
    </source>
</evidence>
<dbReference type="GO" id="GO:0005315">
    <property type="term" value="F:phosphate transmembrane transporter activity"/>
    <property type="evidence" value="ECO:0007669"/>
    <property type="project" value="InterPro"/>
</dbReference>
<keyword evidence="7 9" id="KW-1133">Transmembrane helix</keyword>
<feature type="transmembrane region" description="Helical" evidence="9">
    <location>
        <begin position="139"/>
        <end position="161"/>
    </location>
</feature>
<dbReference type="AlphaFoldDB" id="A0A7C4GHG5"/>
<dbReference type="PANTHER" id="PTHR30425:SF1">
    <property type="entry name" value="PHOSPHATE TRANSPORT SYSTEM PERMEASE PROTEIN PSTC"/>
    <property type="match status" value="1"/>
</dbReference>
<evidence type="ECO:0000256" key="4">
    <source>
        <dbReference type="ARBA" id="ARBA00022475"/>
    </source>
</evidence>
<dbReference type="InterPro" id="IPR000515">
    <property type="entry name" value="MetI-like"/>
</dbReference>
<evidence type="ECO:0000256" key="1">
    <source>
        <dbReference type="ARBA" id="ARBA00004651"/>
    </source>
</evidence>
<evidence type="ECO:0000256" key="6">
    <source>
        <dbReference type="ARBA" id="ARBA00022692"/>
    </source>
</evidence>
<comment type="caution">
    <text evidence="12">The sequence shown here is derived from an EMBL/GenBank/DDBJ whole genome shotgun (WGS) entry which is preliminary data.</text>
</comment>
<keyword evidence="3 9" id="KW-0813">Transport</keyword>
<dbReference type="Gene3D" id="1.10.3720.10">
    <property type="entry name" value="MetI-like"/>
    <property type="match status" value="1"/>
</dbReference>
<gene>
    <name evidence="12" type="primary">pstC</name>
    <name evidence="12" type="ORF">ENS41_05950</name>
</gene>
<keyword evidence="8 9" id="KW-0472">Membrane</keyword>
<feature type="domain" description="ABC transmembrane type-1" evidence="11">
    <location>
        <begin position="63"/>
        <end position="271"/>
    </location>
</feature>
<evidence type="ECO:0000256" key="9">
    <source>
        <dbReference type="RuleBase" id="RU363032"/>
    </source>
</evidence>
<organism evidence="12">
    <name type="scientific">candidate division WOR-3 bacterium</name>
    <dbReference type="NCBI Taxonomy" id="2052148"/>
    <lineage>
        <taxon>Bacteria</taxon>
        <taxon>Bacteria division WOR-3</taxon>
    </lineage>
</organism>
<name>A0A7C4GHG5_UNCW3</name>
<evidence type="ECO:0000256" key="5">
    <source>
        <dbReference type="ARBA" id="ARBA00022592"/>
    </source>
</evidence>
<evidence type="ECO:0000256" key="8">
    <source>
        <dbReference type="ARBA" id="ARBA00023136"/>
    </source>
</evidence>
<feature type="transmembrane region" description="Helical" evidence="9">
    <location>
        <begin position="69"/>
        <end position="92"/>
    </location>
</feature>
<dbReference type="Pfam" id="PF00528">
    <property type="entry name" value="BPD_transp_1"/>
    <property type="match status" value="1"/>
</dbReference>
<comment type="similarity">
    <text evidence="2 10">Belongs to the binding-protein-dependent transport system permease family. CysTW subfamily.</text>
</comment>
<dbReference type="InterPro" id="IPR011864">
    <property type="entry name" value="Phosphate_PstC"/>
</dbReference>
<evidence type="ECO:0000313" key="12">
    <source>
        <dbReference type="EMBL" id="HGK28482.1"/>
    </source>
</evidence>
<reference evidence="12" key="1">
    <citation type="journal article" date="2020" name="mSystems">
        <title>Genome- and Community-Level Interaction Insights into Carbon Utilization and Element Cycling Functions of Hydrothermarchaeota in Hydrothermal Sediment.</title>
        <authorList>
            <person name="Zhou Z."/>
            <person name="Liu Y."/>
            <person name="Xu W."/>
            <person name="Pan J."/>
            <person name="Luo Z.H."/>
            <person name="Li M."/>
        </authorList>
    </citation>
    <scope>NUCLEOTIDE SEQUENCE [LARGE SCALE GENOMIC DNA]</scope>
    <source>
        <strain evidence="12">SpSt-488</strain>
    </source>
</reference>
<feature type="transmembrane region" description="Helical" evidence="9">
    <location>
        <begin position="104"/>
        <end position="127"/>
    </location>
</feature>
<dbReference type="EMBL" id="DSUT01000124">
    <property type="protein sequence ID" value="HGK28482.1"/>
    <property type="molecule type" value="Genomic_DNA"/>
</dbReference>
<evidence type="ECO:0000259" key="11">
    <source>
        <dbReference type="PROSITE" id="PS50928"/>
    </source>
</evidence>
<feature type="transmembrane region" description="Helical" evidence="9">
    <location>
        <begin position="251"/>
        <end position="274"/>
    </location>
</feature>
<dbReference type="CDD" id="cd06261">
    <property type="entry name" value="TM_PBP2"/>
    <property type="match status" value="1"/>
</dbReference>
<keyword evidence="6 9" id="KW-0812">Transmembrane</keyword>